<reference evidence="9" key="1">
    <citation type="journal article" date="2014" name="Int. J. Syst. Evol. Microbiol.">
        <title>Complete genome sequence of Corynebacterium casei LMG S-19264T (=DSM 44701T), isolated from a smear-ripened cheese.</title>
        <authorList>
            <consortium name="US DOE Joint Genome Institute (JGI-PGF)"/>
            <person name="Walter F."/>
            <person name="Albersmeier A."/>
            <person name="Kalinowski J."/>
            <person name="Ruckert C."/>
        </authorList>
    </citation>
    <scope>NUCLEOTIDE SEQUENCE</scope>
    <source>
        <strain evidence="9">KCTC 32296</strain>
    </source>
</reference>
<feature type="signal peptide" evidence="7">
    <location>
        <begin position="1"/>
        <end position="26"/>
    </location>
</feature>
<evidence type="ECO:0000256" key="5">
    <source>
        <dbReference type="ARBA" id="ARBA00022801"/>
    </source>
</evidence>
<dbReference type="Gene3D" id="3.40.50.1700">
    <property type="entry name" value="Glycoside hydrolase family 3 C-terminal domain"/>
    <property type="match status" value="1"/>
</dbReference>
<dbReference type="InterPro" id="IPR017853">
    <property type="entry name" value="GH"/>
</dbReference>
<sequence>MLRSFLSVSVCWLALNGFVQVGPAQAGAVQPILDGDAGQWLTVEGAKFRDLNRSGALEPYEDWRLSAQNRTHDLVSRMTLEEKAGAMMHGTAPTLDGDYGTGTLYDLNQAEEFIANLHVNSLLTRLKADPAEFARQNNALQLLAQKTRLGIPVTVSTDSRHHFQVTHGASASGQGFTKWPETLGFAAIGDTELTRRFAEIARREYRAVGIQMALSPQADLSTEPRWPRVNGTFGEDVAMVVAQTHAYVEGFQNGVSGLNNESVIAVAKHWVGYGSPAEKGYDSHNYYGRYAAFPGGDLDKHIAAFKGVFDAGVAGIMPTYSILKDVTLDGKPVEQVGAGFSKVLLTDALRHKQGFTGVVISDFAITEDCNTACKEGSKPGEPFAVTKAWGVDHLSKLDRFALGIEAGLDQFGGTEEVAPVIEAVKSGRITEKRLDDSVYRVMLQKFQIGLFESAIVDPAVAAKWVGVEPYLSEGVAAQSRAMVVLEVKSSILPLRAGQKVYGRNLDQAAIEAAGLIAVSDPKLADVAIVRTSTPYQITHTGYMFGSFQHEGDLDFKVGNEDFQEIQKLAKDVPVIVDVYLDRPAILTNIKPLASALIANFGGSDLALLNALTGKIKAEGSLPFELPSSMEAVDTQFPDRPADSKAPLYKMHYRYGDR</sequence>
<evidence type="ECO:0000256" key="3">
    <source>
        <dbReference type="ARBA" id="ARBA00012744"/>
    </source>
</evidence>
<dbReference type="PRINTS" id="PR00133">
    <property type="entry name" value="GLHYDRLASE3"/>
</dbReference>
<dbReference type="SUPFAM" id="SSF51445">
    <property type="entry name" value="(Trans)glycosidases"/>
    <property type="match status" value="1"/>
</dbReference>
<keyword evidence="5" id="KW-0378">Hydrolase</keyword>
<evidence type="ECO:0000256" key="6">
    <source>
        <dbReference type="ARBA" id="ARBA00023295"/>
    </source>
</evidence>
<dbReference type="SUPFAM" id="SSF52279">
    <property type="entry name" value="Beta-D-glucan exohydrolase, C-terminal domain"/>
    <property type="match status" value="1"/>
</dbReference>
<dbReference type="GO" id="GO:0009251">
    <property type="term" value="P:glucan catabolic process"/>
    <property type="evidence" value="ECO:0007669"/>
    <property type="project" value="TreeGrafter"/>
</dbReference>
<dbReference type="AlphaFoldDB" id="A0A918UZH6"/>
<dbReference type="Gene3D" id="3.20.20.300">
    <property type="entry name" value="Glycoside hydrolase, family 3, N-terminal domain"/>
    <property type="match status" value="1"/>
</dbReference>
<evidence type="ECO:0000259" key="8">
    <source>
        <dbReference type="Pfam" id="PF00933"/>
    </source>
</evidence>
<evidence type="ECO:0000256" key="4">
    <source>
        <dbReference type="ARBA" id="ARBA00022729"/>
    </source>
</evidence>
<evidence type="ECO:0000256" key="1">
    <source>
        <dbReference type="ARBA" id="ARBA00000448"/>
    </source>
</evidence>
<dbReference type="Proteomes" id="UP000662572">
    <property type="component" value="Unassembled WGS sequence"/>
</dbReference>
<reference evidence="9" key="2">
    <citation type="submission" date="2020-09" db="EMBL/GenBank/DDBJ databases">
        <authorList>
            <person name="Sun Q."/>
            <person name="Kim S."/>
        </authorList>
    </citation>
    <scope>NUCLEOTIDE SEQUENCE</scope>
    <source>
        <strain evidence="9">KCTC 32296</strain>
    </source>
</reference>
<dbReference type="EMBL" id="BMZB01000008">
    <property type="protein sequence ID" value="GGZ45060.1"/>
    <property type="molecule type" value="Genomic_DNA"/>
</dbReference>
<dbReference type="InterPro" id="IPR051915">
    <property type="entry name" value="Cellulose_Degrad_GH3"/>
</dbReference>
<proteinExistence type="inferred from homology"/>
<feature type="chain" id="PRO_5037253511" description="beta-glucosidase" evidence="7">
    <location>
        <begin position="27"/>
        <end position="657"/>
    </location>
</feature>
<gene>
    <name evidence="9" type="ORF">GCM10011273_34800</name>
</gene>
<protein>
    <recommendedName>
        <fullName evidence="3">beta-glucosidase</fullName>
        <ecNumber evidence="3">3.2.1.21</ecNumber>
    </recommendedName>
</protein>
<organism evidence="9 10">
    <name type="scientific">Asticcacaulis endophyticus</name>
    <dbReference type="NCBI Taxonomy" id="1395890"/>
    <lineage>
        <taxon>Bacteria</taxon>
        <taxon>Pseudomonadati</taxon>
        <taxon>Pseudomonadota</taxon>
        <taxon>Alphaproteobacteria</taxon>
        <taxon>Caulobacterales</taxon>
        <taxon>Caulobacteraceae</taxon>
        <taxon>Asticcacaulis</taxon>
    </lineage>
</organism>
<name>A0A918UZH6_9CAUL</name>
<dbReference type="RefSeq" id="WP_189489040.1">
    <property type="nucleotide sequence ID" value="NZ_BMZB01000008.1"/>
</dbReference>
<dbReference type="PANTHER" id="PTHR30620:SF16">
    <property type="entry name" value="LYSOSOMAL BETA GLUCOSIDASE"/>
    <property type="match status" value="1"/>
</dbReference>
<evidence type="ECO:0000313" key="10">
    <source>
        <dbReference type="Proteomes" id="UP000662572"/>
    </source>
</evidence>
<dbReference type="InterPro" id="IPR036962">
    <property type="entry name" value="Glyco_hydro_3_N_sf"/>
</dbReference>
<keyword evidence="10" id="KW-1185">Reference proteome</keyword>
<dbReference type="Pfam" id="PF00933">
    <property type="entry name" value="Glyco_hydro_3"/>
    <property type="match status" value="1"/>
</dbReference>
<dbReference type="PANTHER" id="PTHR30620">
    <property type="entry name" value="PERIPLASMIC BETA-GLUCOSIDASE-RELATED"/>
    <property type="match status" value="1"/>
</dbReference>
<comment type="similarity">
    <text evidence="2">Belongs to the glycosyl hydrolase 3 family.</text>
</comment>
<keyword evidence="6" id="KW-0326">Glycosidase</keyword>
<feature type="domain" description="Glycoside hydrolase family 3 N-terminal" evidence="8">
    <location>
        <begin position="106"/>
        <end position="442"/>
    </location>
</feature>
<evidence type="ECO:0000313" key="9">
    <source>
        <dbReference type="EMBL" id="GGZ45060.1"/>
    </source>
</evidence>
<accession>A0A918UZH6</accession>
<keyword evidence="4 7" id="KW-0732">Signal</keyword>
<evidence type="ECO:0000256" key="7">
    <source>
        <dbReference type="SAM" id="SignalP"/>
    </source>
</evidence>
<comment type="catalytic activity">
    <reaction evidence="1">
        <text>Hydrolysis of terminal, non-reducing beta-D-glucosyl residues with release of beta-D-glucose.</text>
        <dbReference type="EC" id="3.2.1.21"/>
    </reaction>
</comment>
<dbReference type="InterPro" id="IPR001764">
    <property type="entry name" value="Glyco_hydro_3_N"/>
</dbReference>
<evidence type="ECO:0000256" key="2">
    <source>
        <dbReference type="ARBA" id="ARBA00005336"/>
    </source>
</evidence>
<dbReference type="GO" id="GO:0008422">
    <property type="term" value="F:beta-glucosidase activity"/>
    <property type="evidence" value="ECO:0007669"/>
    <property type="project" value="UniProtKB-EC"/>
</dbReference>
<dbReference type="InterPro" id="IPR036881">
    <property type="entry name" value="Glyco_hydro_3_C_sf"/>
</dbReference>
<comment type="caution">
    <text evidence="9">The sequence shown here is derived from an EMBL/GenBank/DDBJ whole genome shotgun (WGS) entry which is preliminary data.</text>
</comment>
<dbReference type="EC" id="3.2.1.21" evidence="3"/>